<organism evidence="2 3">
    <name type="scientific">Actinomyces respiraculi</name>
    <dbReference type="NCBI Taxonomy" id="2744574"/>
    <lineage>
        <taxon>Bacteria</taxon>
        <taxon>Bacillati</taxon>
        <taxon>Actinomycetota</taxon>
        <taxon>Actinomycetes</taxon>
        <taxon>Actinomycetales</taxon>
        <taxon>Actinomycetaceae</taxon>
        <taxon>Actinomyces</taxon>
    </lineage>
</organism>
<evidence type="ECO:0000313" key="3">
    <source>
        <dbReference type="Proteomes" id="UP000594637"/>
    </source>
</evidence>
<keyword evidence="3" id="KW-1185">Reference proteome</keyword>
<reference evidence="2 3" key="1">
    <citation type="submission" date="2020-11" db="EMBL/GenBank/DDBJ databases">
        <title>Actinomyces sp. ZJ750.</title>
        <authorList>
            <person name="Zhou J."/>
        </authorList>
    </citation>
    <scope>NUCLEOTIDE SEQUENCE [LARGE SCALE GENOMIC DNA]</scope>
    <source>
        <strain evidence="2 3">ZJ750</strain>
    </source>
</reference>
<dbReference type="Proteomes" id="UP000594637">
    <property type="component" value="Chromosome"/>
</dbReference>
<keyword evidence="1" id="KW-0732">Signal</keyword>
<accession>A0A7T0LN02</accession>
<name>A0A7T0LN02_9ACTO</name>
<dbReference type="AlphaFoldDB" id="A0A7T0LN02"/>
<dbReference type="EMBL" id="CP063989">
    <property type="protein sequence ID" value="QPL06739.1"/>
    <property type="molecule type" value="Genomic_DNA"/>
</dbReference>
<feature type="chain" id="PRO_5032506713" description="ABC transporter permease" evidence="1">
    <location>
        <begin position="28"/>
        <end position="72"/>
    </location>
</feature>
<protein>
    <recommendedName>
        <fullName evidence="4">ABC transporter permease</fullName>
    </recommendedName>
</protein>
<gene>
    <name evidence="2" type="ORF">ID810_04915</name>
</gene>
<evidence type="ECO:0008006" key="4">
    <source>
        <dbReference type="Google" id="ProtNLM"/>
    </source>
</evidence>
<feature type="signal peptide" evidence="1">
    <location>
        <begin position="1"/>
        <end position="27"/>
    </location>
</feature>
<dbReference type="KEGG" id="arep:ID810_04915"/>
<evidence type="ECO:0000313" key="2">
    <source>
        <dbReference type="EMBL" id="QPL06739.1"/>
    </source>
</evidence>
<sequence length="72" mass="7482">MLIRLLRADLARSAVVALTLTALIALAAMLTATGTSHVDGTIEEDLTLGRYVPADAAERLASVAAALHRQAV</sequence>
<evidence type="ECO:0000256" key="1">
    <source>
        <dbReference type="SAM" id="SignalP"/>
    </source>
</evidence>
<dbReference type="RefSeq" id="WP_166857698.1">
    <property type="nucleotide sequence ID" value="NZ_CP063989.1"/>
</dbReference>
<proteinExistence type="predicted"/>